<evidence type="ECO:0000256" key="1">
    <source>
        <dbReference type="SAM" id="Phobius"/>
    </source>
</evidence>
<gene>
    <name evidence="2" type="ordered locus">CRP_123</name>
</gene>
<keyword evidence="1" id="KW-1133">Transmembrane helix</keyword>
<proteinExistence type="predicted"/>
<reference evidence="2 3" key="1">
    <citation type="journal article" date="2006" name="Science">
        <title>The 160-kilobase genome of the bacterial endosymbiont Carsonella.</title>
        <authorList>
            <person name="Nakabachi A."/>
            <person name="Yamashita A."/>
            <person name="Toh H."/>
            <person name="Ishikawa H."/>
            <person name="Dunbar H."/>
            <person name="Moran N."/>
            <person name="Hattori M."/>
        </authorList>
    </citation>
    <scope>NUCLEOTIDE SEQUENCE [LARGE SCALE GENOMIC DNA]</scope>
    <source>
        <strain evidence="2 3">PV</strain>
    </source>
</reference>
<dbReference type="EMBL" id="AP009180">
    <property type="protein sequence ID" value="BAF35154.1"/>
    <property type="molecule type" value="Genomic_DNA"/>
</dbReference>
<evidence type="ECO:0000313" key="3">
    <source>
        <dbReference type="Proteomes" id="UP000000777"/>
    </source>
</evidence>
<dbReference type="STRING" id="387662.CRP_123"/>
<accession>Q05FL7</accession>
<sequence>MKKLKIYYYNKIFYIIKKYSFLYLCFNYSFKFILFKFIIFKKKIFIYFPFFIKKNVKLYEYKKK</sequence>
<dbReference type="RefSeq" id="WP_011672346.1">
    <property type="nucleotide sequence ID" value="NC_008512.1"/>
</dbReference>
<dbReference type="AlphaFoldDB" id="Q05FL7"/>
<dbReference type="Proteomes" id="UP000000777">
    <property type="component" value="Chromosome"/>
</dbReference>
<name>Q05FL7_CARRP</name>
<keyword evidence="1" id="KW-0472">Membrane</keyword>
<feature type="transmembrane region" description="Helical" evidence="1">
    <location>
        <begin position="21"/>
        <end position="40"/>
    </location>
</feature>
<evidence type="ECO:0000313" key="2">
    <source>
        <dbReference type="EMBL" id="BAF35154.1"/>
    </source>
</evidence>
<organism evidence="2 3">
    <name type="scientific">Carsonella ruddii (strain PV)</name>
    <dbReference type="NCBI Taxonomy" id="387662"/>
    <lineage>
        <taxon>Bacteria</taxon>
        <taxon>Pseudomonadati</taxon>
        <taxon>Pseudomonadota</taxon>
        <taxon>Gammaproteobacteria</taxon>
        <taxon>Oceanospirillales</taxon>
        <taxon>Halomonadaceae</taxon>
        <taxon>Zymobacter group</taxon>
        <taxon>Candidatus Carsonella</taxon>
    </lineage>
</organism>
<keyword evidence="1" id="KW-0812">Transmembrane</keyword>
<dbReference type="HOGENOM" id="CLU_2895567_0_0_6"/>
<dbReference type="KEGG" id="crp:CRP_123"/>
<protein>
    <submittedName>
        <fullName evidence="2">Uncharacterized protein</fullName>
    </submittedName>
</protein>